<dbReference type="RefSeq" id="WP_104699680.1">
    <property type="nucleotide sequence ID" value="NZ_FZPP01000011.1"/>
</dbReference>
<dbReference type="Pfam" id="PF12890">
    <property type="entry name" value="DHOase"/>
    <property type="match status" value="1"/>
</dbReference>
<dbReference type="GO" id="GO:0004038">
    <property type="term" value="F:allantoinase activity"/>
    <property type="evidence" value="ECO:0007669"/>
    <property type="project" value="TreeGrafter"/>
</dbReference>
<dbReference type="InterPro" id="IPR011059">
    <property type="entry name" value="Metal-dep_hydrolase_composite"/>
</dbReference>
<comment type="caution">
    <text evidence="4">The sequence shown here is derived from an EMBL/GenBank/DDBJ whole genome shotgun (WGS) entry which is preliminary data.</text>
</comment>
<dbReference type="OrthoDB" id="9803027at2"/>
<proteinExistence type="predicted"/>
<feature type="domain" description="Dihydroorotase catalytic" evidence="3">
    <location>
        <begin position="46"/>
        <end position="205"/>
    </location>
</feature>
<keyword evidence="1" id="KW-0665">Pyrimidine biosynthesis</keyword>
<name>A0A3D8I443_9HELI</name>
<dbReference type="Pfam" id="PF01979">
    <property type="entry name" value="Amidohydro_1"/>
    <property type="match status" value="1"/>
</dbReference>
<evidence type="ECO:0000259" key="3">
    <source>
        <dbReference type="Pfam" id="PF12890"/>
    </source>
</evidence>
<dbReference type="EMBL" id="NXLR01000007">
    <property type="protein sequence ID" value="RDU59909.1"/>
    <property type="molecule type" value="Genomic_DNA"/>
</dbReference>
<evidence type="ECO:0000313" key="5">
    <source>
        <dbReference type="Proteomes" id="UP000256599"/>
    </source>
</evidence>
<dbReference type="PANTHER" id="PTHR43668:SF2">
    <property type="entry name" value="ALLANTOINASE"/>
    <property type="match status" value="1"/>
</dbReference>
<dbReference type="GO" id="GO:0046872">
    <property type="term" value="F:metal ion binding"/>
    <property type="evidence" value="ECO:0007669"/>
    <property type="project" value="InterPro"/>
</dbReference>
<dbReference type="GO" id="GO:0004151">
    <property type="term" value="F:dihydroorotase activity"/>
    <property type="evidence" value="ECO:0007669"/>
    <property type="project" value="InterPro"/>
</dbReference>
<dbReference type="Proteomes" id="UP000256599">
    <property type="component" value="Unassembled WGS sequence"/>
</dbReference>
<accession>A0A3D8I443</accession>
<dbReference type="GO" id="GO:0006221">
    <property type="term" value="P:pyrimidine nucleotide biosynthetic process"/>
    <property type="evidence" value="ECO:0007669"/>
    <property type="project" value="UniProtKB-KW"/>
</dbReference>
<dbReference type="Gene3D" id="3.20.20.140">
    <property type="entry name" value="Metal-dependent hydrolases"/>
    <property type="match status" value="1"/>
</dbReference>
<dbReference type="NCBIfam" id="NF006268">
    <property type="entry name" value="PRK08417.1"/>
    <property type="match status" value="1"/>
</dbReference>
<dbReference type="GO" id="GO:0005737">
    <property type="term" value="C:cytoplasm"/>
    <property type="evidence" value="ECO:0007669"/>
    <property type="project" value="TreeGrafter"/>
</dbReference>
<protein>
    <submittedName>
        <fullName evidence="4">Dihydroorotase</fullName>
    </submittedName>
</protein>
<reference evidence="4 5" key="1">
    <citation type="submission" date="2018-04" db="EMBL/GenBank/DDBJ databases">
        <title>Novel Campyloabacter and Helicobacter Species and Strains.</title>
        <authorList>
            <person name="Mannion A.J."/>
            <person name="Shen Z."/>
            <person name="Fox J.G."/>
        </authorList>
    </citation>
    <scope>NUCLEOTIDE SEQUENCE [LARGE SCALE GENOMIC DNA]</scope>
    <source>
        <strain evidence="4 5">MIT 98-6070</strain>
    </source>
</reference>
<gene>
    <name evidence="4" type="ORF">CQA63_04830</name>
</gene>
<dbReference type="InterPro" id="IPR006680">
    <property type="entry name" value="Amidohydro-rel"/>
</dbReference>
<dbReference type="Gene3D" id="2.30.40.10">
    <property type="entry name" value="Urease, subunit C, domain 1"/>
    <property type="match status" value="1"/>
</dbReference>
<dbReference type="AlphaFoldDB" id="A0A3D8I443"/>
<keyword evidence="5" id="KW-1185">Reference proteome</keyword>
<evidence type="ECO:0000313" key="4">
    <source>
        <dbReference type="EMBL" id="RDU59909.1"/>
    </source>
</evidence>
<dbReference type="InterPro" id="IPR024403">
    <property type="entry name" value="DHOase_cat"/>
</dbReference>
<evidence type="ECO:0000259" key="2">
    <source>
        <dbReference type="Pfam" id="PF01979"/>
    </source>
</evidence>
<dbReference type="InterPro" id="IPR050138">
    <property type="entry name" value="DHOase/Allantoinase_Hydrolase"/>
</dbReference>
<dbReference type="InterPro" id="IPR004722">
    <property type="entry name" value="DHOase"/>
</dbReference>
<organism evidence="4 5">
    <name type="scientific">Helicobacter marmotae</name>
    <dbReference type="NCBI Taxonomy" id="152490"/>
    <lineage>
        <taxon>Bacteria</taxon>
        <taxon>Pseudomonadati</taxon>
        <taxon>Campylobacterota</taxon>
        <taxon>Epsilonproteobacteria</taxon>
        <taxon>Campylobacterales</taxon>
        <taxon>Helicobacteraceae</taxon>
        <taxon>Helicobacter</taxon>
    </lineage>
</organism>
<dbReference type="GO" id="GO:0006145">
    <property type="term" value="P:purine nucleobase catabolic process"/>
    <property type="evidence" value="ECO:0007669"/>
    <property type="project" value="TreeGrafter"/>
</dbReference>
<dbReference type="CDD" id="cd01317">
    <property type="entry name" value="DHOase_IIa"/>
    <property type="match status" value="1"/>
</dbReference>
<dbReference type="InterPro" id="IPR032466">
    <property type="entry name" value="Metal_Hydrolase"/>
</dbReference>
<dbReference type="SUPFAM" id="SSF51556">
    <property type="entry name" value="Metallo-dependent hydrolases"/>
    <property type="match status" value="1"/>
</dbReference>
<sequence length="409" mass="45445">MLFKNATLCDYQGIREGDLRAENGVITQIGSLSAKNNEEVIDLQNKLLLPAMIDLNVSPKSLSLCVKNLLSLAQKALKGGIGSMLLYPHTTPACNESGTIELIKSLNAQSPIHLLPAISPINAEHKLIDVSTLHSSGGRAIFARSDMNAHTLISIAQYAQMLDIPLICFCQDKTLSEGVMNEGLLSASLGLPSIPAYSQTKEVAKIAEMLKDFPIKLIFDTLTYPRSLEILHHFKDSYPMQAAFFAQSSIHHLILNESLCEGYNTAAKINPPLVDETQRAQMLKDLEHNKIQLLTSLQCADFKSKKDQVFELASFGIDALEVYFSLLYTYLYKEHNIPLELISKLTSYMPAQILKLNKGALNEGKIAELIIVDPKAHFYFNDNFSPYNGHKLYAKVEALLSHQTLHYLP</sequence>
<dbReference type="PANTHER" id="PTHR43668">
    <property type="entry name" value="ALLANTOINASE"/>
    <property type="match status" value="1"/>
</dbReference>
<evidence type="ECO:0000256" key="1">
    <source>
        <dbReference type="ARBA" id="ARBA00022975"/>
    </source>
</evidence>
<feature type="domain" description="Amidohydrolase-related" evidence="2">
    <location>
        <begin position="312"/>
        <end position="381"/>
    </location>
</feature>
<dbReference type="SUPFAM" id="SSF51338">
    <property type="entry name" value="Composite domain of metallo-dependent hydrolases"/>
    <property type="match status" value="1"/>
</dbReference>